<evidence type="ECO:0000313" key="3">
    <source>
        <dbReference type="Proteomes" id="UP000190648"/>
    </source>
</evidence>
<protein>
    <submittedName>
        <fullName evidence="2">Uncharacterized protein</fullName>
    </submittedName>
</protein>
<dbReference type="EMBL" id="LSYS01001150">
    <property type="protein sequence ID" value="OPJ89395.1"/>
    <property type="molecule type" value="Genomic_DNA"/>
</dbReference>
<dbReference type="AlphaFoldDB" id="A0A1V4KYB2"/>
<organism evidence="2 3">
    <name type="scientific">Patagioenas fasciata monilis</name>
    <dbReference type="NCBI Taxonomy" id="372326"/>
    <lineage>
        <taxon>Eukaryota</taxon>
        <taxon>Metazoa</taxon>
        <taxon>Chordata</taxon>
        <taxon>Craniata</taxon>
        <taxon>Vertebrata</taxon>
        <taxon>Euteleostomi</taxon>
        <taxon>Archelosauria</taxon>
        <taxon>Archosauria</taxon>
        <taxon>Dinosauria</taxon>
        <taxon>Saurischia</taxon>
        <taxon>Theropoda</taxon>
        <taxon>Coelurosauria</taxon>
        <taxon>Aves</taxon>
        <taxon>Neognathae</taxon>
        <taxon>Neoaves</taxon>
        <taxon>Columbimorphae</taxon>
        <taxon>Columbiformes</taxon>
        <taxon>Columbidae</taxon>
        <taxon>Patagioenas</taxon>
    </lineage>
</organism>
<feature type="compositionally biased region" description="Basic and acidic residues" evidence="1">
    <location>
        <begin position="117"/>
        <end position="128"/>
    </location>
</feature>
<accession>A0A1V4KYB2</accession>
<evidence type="ECO:0000313" key="2">
    <source>
        <dbReference type="EMBL" id="OPJ89395.1"/>
    </source>
</evidence>
<gene>
    <name evidence="2" type="ORF">AV530_003631</name>
</gene>
<feature type="region of interest" description="Disordered" evidence="1">
    <location>
        <begin position="70"/>
        <end position="128"/>
    </location>
</feature>
<dbReference type="Proteomes" id="UP000190648">
    <property type="component" value="Unassembled WGS sequence"/>
</dbReference>
<keyword evidence="3" id="KW-1185">Reference proteome</keyword>
<name>A0A1V4KYB2_PATFA</name>
<evidence type="ECO:0000256" key="1">
    <source>
        <dbReference type="SAM" id="MobiDB-lite"/>
    </source>
</evidence>
<comment type="caution">
    <text evidence="2">The sequence shown here is derived from an EMBL/GenBank/DDBJ whole genome shotgun (WGS) entry which is preliminary data.</text>
</comment>
<reference evidence="2 3" key="1">
    <citation type="submission" date="2016-02" db="EMBL/GenBank/DDBJ databases">
        <title>Band-tailed pigeon sequencing and assembly.</title>
        <authorList>
            <person name="Soares A.E."/>
            <person name="Novak B.J."/>
            <person name="Rice E.S."/>
            <person name="O'Connell B."/>
            <person name="Chang D."/>
            <person name="Weber S."/>
            <person name="Shapiro B."/>
        </authorList>
    </citation>
    <scope>NUCLEOTIDE SEQUENCE [LARGE SCALE GENOMIC DNA]</scope>
    <source>
        <strain evidence="2">BTP2013</strain>
        <tissue evidence="2">Blood</tissue>
    </source>
</reference>
<proteinExistence type="predicted"/>
<sequence>MQDPSAAARVSGILPPRLEKPLCQRRVLRCSGWPKALVLLEGRHGHTLSSSRASAPSQIGLNPTTSWNNNLHLGSSKNHCREPSVRSLAKGPGCWKDTARASPERTLPSGTPSRQNPDSKNHRYERNA</sequence>